<dbReference type="InterPro" id="IPR036390">
    <property type="entry name" value="WH_DNA-bd_sf"/>
</dbReference>
<dbReference type="Pfam" id="PF12802">
    <property type="entry name" value="MarR_2"/>
    <property type="match status" value="1"/>
</dbReference>
<sequence length="115" mass="12959">MTAAASYNRIAIKRLFRALEELREVYSDMQLQTAQVFLIIAMNQGITIKELMRRTGLAQSSCSRNVNLLSDWVKPEVPGHGLVVTSEDPKERRRKVVHLTSKGKELAAILSDIVH</sequence>
<protein>
    <recommendedName>
        <fullName evidence="1">HTH marR-type domain-containing protein</fullName>
    </recommendedName>
</protein>
<dbReference type="EMBL" id="CP021435">
    <property type="protein sequence ID" value="ATJ82028.1"/>
    <property type="molecule type" value="Genomic_DNA"/>
</dbReference>
<evidence type="ECO:0000313" key="3">
    <source>
        <dbReference type="Proteomes" id="UP000219993"/>
    </source>
</evidence>
<dbReference type="SUPFAM" id="SSF46785">
    <property type="entry name" value="Winged helix' DNA-binding domain"/>
    <property type="match status" value="1"/>
</dbReference>
<dbReference type="Proteomes" id="UP000219993">
    <property type="component" value="Chromosome"/>
</dbReference>
<gene>
    <name evidence="2" type="ORF">BEI_1041</name>
</gene>
<reference evidence="2 3" key="1">
    <citation type="journal article" date="2017" name="Sci. Rep.">
        <title>Revealing the Saline Adaptation Strategies of the Halophilic Bacterium Halomonas beimenensis through High-throughput Omics and Transposon Mutagenesis Approaches.</title>
        <authorList>
            <person name="Chen Y.H."/>
            <person name="Lin S.S."/>
            <person name="Shyu Y.T."/>
        </authorList>
    </citation>
    <scope>NUCLEOTIDE SEQUENCE [LARGE SCALE GENOMIC DNA]</scope>
    <source>
        <strain evidence="2 3">NTU-111</strain>
    </source>
</reference>
<organism evidence="2 3">
    <name type="scientific">Halomonas beimenensis</name>
    <dbReference type="NCBI Taxonomy" id="475662"/>
    <lineage>
        <taxon>Bacteria</taxon>
        <taxon>Pseudomonadati</taxon>
        <taxon>Pseudomonadota</taxon>
        <taxon>Gammaproteobacteria</taxon>
        <taxon>Oceanospirillales</taxon>
        <taxon>Halomonadaceae</taxon>
        <taxon>Halomonas</taxon>
    </lineage>
</organism>
<feature type="domain" description="HTH marR-type" evidence="1">
    <location>
        <begin position="27"/>
        <end position="71"/>
    </location>
</feature>
<dbReference type="GO" id="GO:0003700">
    <property type="term" value="F:DNA-binding transcription factor activity"/>
    <property type="evidence" value="ECO:0007669"/>
    <property type="project" value="InterPro"/>
</dbReference>
<name>A0A291P595_9GAMM</name>
<proteinExistence type="predicted"/>
<dbReference type="AlphaFoldDB" id="A0A291P595"/>
<dbReference type="InterPro" id="IPR036388">
    <property type="entry name" value="WH-like_DNA-bd_sf"/>
</dbReference>
<accession>A0A291P595</accession>
<dbReference type="InterPro" id="IPR000835">
    <property type="entry name" value="HTH_MarR-typ"/>
</dbReference>
<evidence type="ECO:0000259" key="1">
    <source>
        <dbReference type="Pfam" id="PF12802"/>
    </source>
</evidence>
<evidence type="ECO:0000313" key="2">
    <source>
        <dbReference type="EMBL" id="ATJ82028.1"/>
    </source>
</evidence>
<dbReference type="OrthoDB" id="8094158at2"/>
<dbReference type="Gene3D" id="1.10.10.10">
    <property type="entry name" value="Winged helix-like DNA-binding domain superfamily/Winged helix DNA-binding domain"/>
    <property type="match status" value="1"/>
</dbReference>
<dbReference type="KEGG" id="hbe:BEI_1041"/>
<dbReference type="RefSeq" id="WP_097788516.1">
    <property type="nucleotide sequence ID" value="NZ_BAAADT010000009.1"/>
</dbReference>
<keyword evidence="3" id="KW-1185">Reference proteome</keyword>